<evidence type="ECO:0000313" key="3">
    <source>
        <dbReference type="Proteomes" id="UP000022447"/>
    </source>
</evidence>
<evidence type="ECO:0000256" key="1">
    <source>
        <dbReference type="SAM" id="Phobius"/>
    </source>
</evidence>
<keyword evidence="1" id="KW-0812">Transmembrane</keyword>
<dbReference type="RefSeq" id="WP_244430345.1">
    <property type="nucleotide sequence ID" value="NZ_JALZ01000010.1"/>
</dbReference>
<dbReference type="Pfam" id="PF11750">
    <property type="entry name" value="DUF3307"/>
    <property type="match status" value="1"/>
</dbReference>
<feature type="transmembrane region" description="Helical" evidence="1">
    <location>
        <begin position="220"/>
        <end position="241"/>
    </location>
</feature>
<comment type="caution">
    <text evidence="2">The sequence shown here is derived from an EMBL/GenBank/DDBJ whole genome shotgun (WGS) entry which is preliminary data.</text>
</comment>
<keyword evidence="1" id="KW-0472">Membrane</keyword>
<accession>X7EHG4</accession>
<protein>
    <recommendedName>
        <fullName evidence="4">DUF3307 domain-containing protein</fullName>
    </recommendedName>
</protein>
<sequence length="248" mass="25433">MAATFAALLLAHVLADFVLQTAAMVRGKDALRVQLAHAATVLGATFLIVQGPSAEAFLVPLAIAAVHAGIDRIKRQFGDTLAPFLVDQAAHVASLAAASALFPQLWADSVWAAIGPEALPAIMVHLALGLAAVRGGRFAVEKLLSALPHPPRQTGAALTVRPAPQPGLPDAGARIGELERLVAYGLVVTGQLSGVAFLLAAKSVLRFESTRGDRAAAETIILGTLASVGWALAAAAAAIWLTSQGDMP</sequence>
<dbReference type="AlphaFoldDB" id="X7EHG4"/>
<evidence type="ECO:0000313" key="2">
    <source>
        <dbReference type="EMBL" id="ETX14568.1"/>
    </source>
</evidence>
<dbReference type="EMBL" id="JALZ01000010">
    <property type="protein sequence ID" value="ETX14568.1"/>
    <property type="molecule type" value="Genomic_DNA"/>
</dbReference>
<name>X7EHG4_9RHOB</name>
<dbReference type="Proteomes" id="UP000022447">
    <property type="component" value="Unassembled WGS sequence"/>
</dbReference>
<dbReference type="eggNOG" id="COG5061">
    <property type="taxonomic scope" value="Bacteria"/>
</dbReference>
<organism evidence="2 3">
    <name type="scientific">Roseivivax halodurans JCM 10272</name>
    <dbReference type="NCBI Taxonomy" id="1449350"/>
    <lineage>
        <taxon>Bacteria</taxon>
        <taxon>Pseudomonadati</taxon>
        <taxon>Pseudomonadota</taxon>
        <taxon>Alphaproteobacteria</taxon>
        <taxon>Rhodobacterales</taxon>
        <taxon>Roseobacteraceae</taxon>
        <taxon>Roseivivax</taxon>
    </lineage>
</organism>
<keyword evidence="3" id="KW-1185">Reference proteome</keyword>
<evidence type="ECO:0008006" key="4">
    <source>
        <dbReference type="Google" id="ProtNLM"/>
    </source>
</evidence>
<keyword evidence="1" id="KW-1133">Transmembrane helix</keyword>
<dbReference type="STRING" id="1449350.OCH239_03140"/>
<proteinExistence type="predicted"/>
<feature type="transmembrane region" description="Helical" evidence="1">
    <location>
        <begin position="181"/>
        <end position="200"/>
    </location>
</feature>
<reference evidence="2 3" key="1">
    <citation type="submission" date="2014-01" db="EMBL/GenBank/DDBJ databases">
        <title>Roseivivax halodurans JCM 10272 Genome Sequencing.</title>
        <authorList>
            <person name="Lai Q."/>
            <person name="Li G."/>
            <person name="Shao Z."/>
        </authorList>
    </citation>
    <scope>NUCLEOTIDE SEQUENCE [LARGE SCALE GENOMIC DNA]</scope>
    <source>
        <strain evidence="2 3">JCM 10272</strain>
    </source>
</reference>
<gene>
    <name evidence="2" type="ORF">OCH239_03140</name>
</gene>
<dbReference type="InterPro" id="IPR021737">
    <property type="entry name" value="Phage_phiKZ_Orf197"/>
</dbReference>